<dbReference type="UniPathway" id="UPA00109">
    <property type="reaction ID" value="UER00184"/>
</dbReference>
<evidence type="ECO:0000256" key="9">
    <source>
        <dbReference type="PIRSR" id="PIRSR000149-3"/>
    </source>
</evidence>
<comment type="catalytic activity">
    <reaction evidence="12">
        <text>D-glyceraldehyde 3-phosphate + phosphate + NAD(+) = (2R)-3-phospho-glyceroyl phosphate + NADH + H(+)</text>
        <dbReference type="Rhea" id="RHEA:10300"/>
        <dbReference type="ChEBI" id="CHEBI:15378"/>
        <dbReference type="ChEBI" id="CHEBI:43474"/>
        <dbReference type="ChEBI" id="CHEBI:57540"/>
        <dbReference type="ChEBI" id="CHEBI:57604"/>
        <dbReference type="ChEBI" id="CHEBI:57945"/>
        <dbReference type="ChEBI" id="CHEBI:59776"/>
        <dbReference type="EC" id="1.2.1.12"/>
    </reaction>
</comment>
<evidence type="ECO:0000256" key="2">
    <source>
        <dbReference type="ARBA" id="ARBA00007406"/>
    </source>
</evidence>
<protein>
    <recommendedName>
        <fullName evidence="12">Glyceraldehyde-3-phosphate dehydrogenase</fullName>
        <ecNumber evidence="12">1.2.1.12</ecNumber>
    </recommendedName>
</protein>
<keyword evidence="6 12" id="KW-0324">Glycolysis</keyword>
<dbReference type="CDD" id="cd05214">
    <property type="entry name" value="GAPDH_I_N"/>
    <property type="match status" value="1"/>
</dbReference>
<dbReference type="NCBIfam" id="TIGR01534">
    <property type="entry name" value="GAPDH-I"/>
    <property type="match status" value="1"/>
</dbReference>
<dbReference type="Pfam" id="PF00044">
    <property type="entry name" value="Gp_dh_N"/>
    <property type="match status" value="1"/>
</dbReference>
<feature type="binding site" evidence="8">
    <location>
        <begin position="202"/>
        <end position="203"/>
    </location>
    <ligand>
        <name>D-glyceraldehyde 3-phosphate</name>
        <dbReference type="ChEBI" id="CHEBI:59776"/>
    </ligand>
</feature>
<dbReference type="PIRSF" id="PIRSF000149">
    <property type="entry name" value="GAP_DH"/>
    <property type="match status" value="1"/>
</dbReference>
<name>A0A0B2UJX3_9MICR</name>
<dbReference type="FunCoup" id="A0A0B2UJX3">
    <property type="interactions" value="84"/>
</dbReference>
<proteinExistence type="inferred from homology"/>
<dbReference type="GO" id="GO:0050661">
    <property type="term" value="F:NADP binding"/>
    <property type="evidence" value="ECO:0007669"/>
    <property type="project" value="InterPro"/>
</dbReference>
<feature type="binding site" evidence="9">
    <location>
        <position position="115"/>
    </location>
    <ligand>
        <name>NAD(+)</name>
        <dbReference type="ChEBI" id="CHEBI:57540"/>
    </ligand>
</feature>
<dbReference type="SMART" id="SM00846">
    <property type="entry name" value="Gp_dh_N"/>
    <property type="match status" value="1"/>
</dbReference>
<dbReference type="GO" id="GO:0005829">
    <property type="term" value="C:cytosol"/>
    <property type="evidence" value="ECO:0007669"/>
    <property type="project" value="TreeGrafter"/>
</dbReference>
<dbReference type="GO" id="GO:0004365">
    <property type="term" value="F:glyceraldehyde-3-phosphate dehydrogenase (NAD+) (phosphorylating) activity"/>
    <property type="evidence" value="ECO:0007669"/>
    <property type="project" value="UniProtKB-UniRule"/>
</dbReference>
<dbReference type="PANTHER" id="PTHR10836">
    <property type="entry name" value="GLYCERALDEHYDE 3-PHOSPHATE DEHYDROGENASE"/>
    <property type="match status" value="1"/>
</dbReference>
<dbReference type="InterPro" id="IPR020831">
    <property type="entry name" value="GlycerAld/Erythrose_P_DH"/>
</dbReference>
<dbReference type="PROSITE" id="PS00071">
    <property type="entry name" value="GAPDH"/>
    <property type="match status" value="1"/>
</dbReference>
<feature type="binding site" evidence="9">
    <location>
        <begin position="10"/>
        <end position="11"/>
    </location>
    <ligand>
        <name>NAD(+)</name>
        <dbReference type="ChEBI" id="CHEBI:57540"/>
    </ligand>
</feature>
<evidence type="ECO:0000259" key="13">
    <source>
        <dbReference type="SMART" id="SM00846"/>
    </source>
</evidence>
<dbReference type="RefSeq" id="XP_014563384.1">
    <property type="nucleotide sequence ID" value="XM_014707898.1"/>
</dbReference>
<dbReference type="SUPFAM" id="SSF55347">
    <property type="entry name" value="Glyceraldehyde-3-phosphate dehydrogenase-like, C-terminal domain"/>
    <property type="match status" value="1"/>
</dbReference>
<feature type="domain" description="Glyceraldehyde 3-phosphate dehydrogenase NAD(P) binding" evidence="13">
    <location>
        <begin position="1"/>
        <end position="144"/>
    </location>
</feature>
<dbReference type="GO" id="GO:0051287">
    <property type="term" value="F:NAD binding"/>
    <property type="evidence" value="ECO:0007669"/>
    <property type="project" value="UniProtKB-UniRule"/>
</dbReference>
<dbReference type="SUPFAM" id="SSF51735">
    <property type="entry name" value="NAD(P)-binding Rossmann-fold domains"/>
    <property type="match status" value="1"/>
</dbReference>
<evidence type="ECO:0000256" key="1">
    <source>
        <dbReference type="ARBA" id="ARBA00004869"/>
    </source>
</evidence>
<keyword evidence="5 9" id="KW-0520">NAD</keyword>
<feature type="binding site" evidence="8">
    <location>
        <begin position="143"/>
        <end position="145"/>
    </location>
    <ligand>
        <name>D-glyceraldehyde 3-phosphate</name>
        <dbReference type="ChEBI" id="CHEBI:59776"/>
    </ligand>
</feature>
<evidence type="ECO:0000256" key="8">
    <source>
        <dbReference type="PIRSR" id="PIRSR000149-2"/>
    </source>
</evidence>
<evidence type="ECO:0000256" key="10">
    <source>
        <dbReference type="PIRSR" id="PIRSR000149-4"/>
    </source>
</evidence>
<evidence type="ECO:0000256" key="12">
    <source>
        <dbReference type="RuleBase" id="RU361160"/>
    </source>
</evidence>
<evidence type="ECO:0000256" key="11">
    <source>
        <dbReference type="RuleBase" id="RU000397"/>
    </source>
</evidence>
<dbReference type="Pfam" id="PF02800">
    <property type="entry name" value="Gp_dh_C"/>
    <property type="match status" value="1"/>
</dbReference>
<comment type="subunit">
    <text evidence="3 12">Homotetramer.</text>
</comment>
<comment type="similarity">
    <text evidence="2 11">Belongs to the glyceraldehyde-3-phosphate dehydrogenase family.</text>
</comment>
<dbReference type="InterPro" id="IPR020829">
    <property type="entry name" value="GlycerAld_3-P_DH_cat"/>
</dbReference>
<sequence length="328" mass="36149">MKVGINGFGRIGKLVYRILNERGMHVEVVNDPFVTPEYAEYLLKYDTVFGRRSEYKLKDGRMWSGEKATVLTSFKRPDEIPWSKYGVDVVVEASGVFTTVSECEGHRDVAAVLITAPSKDAPMFVYGVNHHDYSMQRIISNASCTTNCLAPLAKVLDDNFGIVEGLMTTVHAVTATQNIVDGMGKCRRSGRSGMSNIIPSSTGAATSVGKVIPSLASKLNGMAMRVPVSNVSVVDLVCRTQREATIEQIADAVGRYSMENNGIMGTTRDCVVSSDFIEDSRSSVFDVGASMAMGTNFFKLICWYDNEYGYSCRVCDLLQYVYMRQTQK</sequence>
<dbReference type="CDD" id="cd18126">
    <property type="entry name" value="GAPDH_I_C"/>
    <property type="match status" value="1"/>
</dbReference>
<dbReference type="Gene3D" id="3.30.360.10">
    <property type="entry name" value="Dihydrodipicolinate Reductase, domain 2"/>
    <property type="match status" value="1"/>
</dbReference>
<keyword evidence="4 12" id="KW-0560">Oxidoreductase</keyword>
<reference evidence="14 15" key="1">
    <citation type="journal article" date="2014" name="MBio">
        <title>The Ordospora colligata genome; evolution of extreme reduction in microsporidia and host-to-parasite horizontal gene transfer.</title>
        <authorList>
            <person name="Pombert J.-F."/>
            <person name="Haag K.L."/>
            <person name="Beidas S."/>
            <person name="Ebert D."/>
            <person name="Keeling P.J."/>
        </authorList>
    </citation>
    <scope>NUCLEOTIDE SEQUENCE [LARGE SCALE GENOMIC DNA]</scope>
    <source>
        <strain evidence="14 15">OC4</strain>
    </source>
</reference>
<dbReference type="InterPro" id="IPR006424">
    <property type="entry name" value="Glyceraldehyde-3-P_DH_1"/>
</dbReference>
<dbReference type="HOGENOM" id="CLU_030140_0_1_1"/>
<dbReference type="PANTHER" id="PTHR10836:SF76">
    <property type="entry name" value="GLYCERALDEHYDE-3-PHOSPHATE DEHYDROGENASE-RELATED"/>
    <property type="match status" value="1"/>
</dbReference>
<dbReference type="GeneID" id="26262117"/>
<dbReference type="FunFam" id="3.30.360.10:FF:000001">
    <property type="entry name" value="Glyceraldehyde-3-phosphate dehydrogenase"/>
    <property type="match status" value="1"/>
</dbReference>
<dbReference type="InterPro" id="IPR036291">
    <property type="entry name" value="NAD(P)-bd_dom_sf"/>
</dbReference>
<dbReference type="Gene3D" id="3.40.50.720">
    <property type="entry name" value="NAD(P)-binding Rossmann-like Domain"/>
    <property type="match status" value="1"/>
</dbReference>
<comment type="pathway">
    <text evidence="1 12">Carbohydrate degradation; glycolysis; pyruvate from D-glyceraldehyde 3-phosphate: step 1/5.</text>
</comment>
<feature type="binding site" evidence="8">
    <location>
        <position position="225"/>
    </location>
    <ligand>
        <name>D-glyceraldehyde 3-phosphate</name>
        <dbReference type="ChEBI" id="CHEBI:59776"/>
    </ligand>
</feature>
<dbReference type="InterPro" id="IPR020828">
    <property type="entry name" value="GlycerAld_3-P_DH_NAD(P)-bd"/>
</dbReference>
<evidence type="ECO:0000256" key="4">
    <source>
        <dbReference type="ARBA" id="ARBA00023002"/>
    </source>
</evidence>
<feature type="binding site" evidence="9">
    <location>
        <position position="306"/>
    </location>
    <ligand>
        <name>NAD(+)</name>
        <dbReference type="ChEBI" id="CHEBI:57540"/>
    </ligand>
</feature>
<evidence type="ECO:0000313" key="14">
    <source>
        <dbReference type="EMBL" id="KHN69342.1"/>
    </source>
</evidence>
<dbReference type="InterPro" id="IPR020830">
    <property type="entry name" value="GlycerAld_3-P_DH_AS"/>
</dbReference>
<keyword evidence="9" id="KW-0547">Nucleotide-binding</keyword>
<evidence type="ECO:0000256" key="7">
    <source>
        <dbReference type="PIRSR" id="PIRSR000149-1"/>
    </source>
</evidence>
<evidence type="ECO:0000256" key="5">
    <source>
        <dbReference type="ARBA" id="ARBA00023027"/>
    </source>
</evidence>
<evidence type="ECO:0000313" key="15">
    <source>
        <dbReference type="Proteomes" id="UP000031056"/>
    </source>
</evidence>
<dbReference type="EC" id="1.2.1.12" evidence="12"/>
<keyword evidence="15" id="KW-1185">Reference proteome</keyword>
<feature type="binding site" evidence="9">
    <location>
        <position position="31"/>
    </location>
    <ligand>
        <name>NAD(+)</name>
        <dbReference type="ChEBI" id="CHEBI:57540"/>
    </ligand>
</feature>
<dbReference type="AlphaFoldDB" id="A0A0B2UJX3"/>
<feature type="site" description="Activates thiol group during catalysis" evidence="10">
    <location>
        <position position="171"/>
    </location>
</feature>
<feature type="binding site" evidence="8">
    <location>
        <position position="174"/>
    </location>
    <ligand>
        <name>D-glyceraldehyde 3-phosphate</name>
        <dbReference type="ChEBI" id="CHEBI:59776"/>
    </ligand>
</feature>
<dbReference type="GO" id="GO:0006006">
    <property type="term" value="P:glucose metabolic process"/>
    <property type="evidence" value="ECO:0007669"/>
    <property type="project" value="InterPro"/>
</dbReference>
<dbReference type="OrthoDB" id="1152826at2759"/>
<dbReference type="EMBL" id="JOKQ01000008">
    <property type="protein sequence ID" value="KHN69342.1"/>
    <property type="molecule type" value="Genomic_DNA"/>
</dbReference>
<dbReference type="GO" id="GO:0006096">
    <property type="term" value="P:glycolytic process"/>
    <property type="evidence" value="ECO:0007669"/>
    <property type="project" value="UniProtKB-UniPathway"/>
</dbReference>
<evidence type="ECO:0000256" key="6">
    <source>
        <dbReference type="ARBA" id="ARBA00023152"/>
    </source>
</evidence>
<dbReference type="InParanoid" id="A0A0B2UJX3"/>
<dbReference type="VEuPathDB" id="MicrosporidiaDB:M896_080770"/>
<evidence type="ECO:0000256" key="3">
    <source>
        <dbReference type="ARBA" id="ARBA00011881"/>
    </source>
</evidence>
<feature type="active site" description="Nucleophile" evidence="7">
    <location>
        <position position="144"/>
    </location>
</feature>
<dbReference type="PRINTS" id="PR00078">
    <property type="entry name" value="G3PDHDRGNASE"/>
</dbReference>
<dbReference type="STRING" id="1354746.A0A0B2UJX3"/>
<dbReference type="Proteomes" id="UP000031056">
    <property type="component" value="Unassembled WGS sequence"/>
</dbReference>
<comment type="caution">
    <text evidence="14">The sequence shown here is derived from an EMBL/GenBank/DDBJ whole genome shotgun (WGS) entry which is preliminary data.</text>
</comment>
<organism evidence="14 15">
    <name type="scientific">Ordospora colligata OC4</name>
    <dbReference type="NCBI Taxonomy" id="1354746"/>
    <lineage>
        <taxon>Eukaryota</taxon>
        <taxon>Fungi</taxon>
        <taxon>Fungi incertae sedis</taxon>
        <taxon>Microsporidia</taxon>
        <taxon>Ordosporidae</taxon>
        <taxon>Ordospora</taxon>
    </lineage>
</organism>
<accession>A0A0B2UJX3</accession>
<gene>
    <name evidence="14" type="ORF">M896_080770</name>
</gene>